<evidence type="ECO:0000313" key="1">
    <source>
        <dbReference type="EMBL" id="KAG8048635.1"/>
    </source>
</evidence>
<keyword evidence="2" id="KW-1185">Reference proteome</keyword>
<reference evidence="1" key="1">
    <citation type="journal article" date="2021" name="bioRxiv">
        <title>Whole Genome Assembly and Annotation of Northern Wild Rice, Zizania palustris L., Supports a Whole Genome Duplication in the Zizania Genus.</title>
        <authorList>
            <person name="Haas M."/>
            <person name="Kono T."/>
            <person name="Macchietto M."/>
            <person name="Millas R."/>
            <person name="McGilp L."/>
            <person name="Shao M."/>
            <person name="Duquette J."/>
            <person name="Hirsch C.N."/>
            <person name="Kimball J."/>
        </authorList>
    </citation>
    <scope>NUCLEOTIDE SEQUENCE</scope>
    <source>
        <tissue evidence="1">Fresh leaf tissue</tissue>
    </source>
</reference>
<dbReference type="AlphaFoldDB" id="A0A8J5R1A6"/>
<name>A0A8J5R1A6_ZIZPA</name>
<gene>
    <name evidence="1" type="ORF">GUJ93_ZPchr0009g2121</name>
</gene>
<sequence>MPATQPCRHVPVRHPLCSAKLMLRIVISCSLLISTPSKSQNIFSRFHHLHSLIKMLSPMKTKAWSSCPSQGSES</sequence>
<evidence type="ECO:0000313" key="2">
    <source>
        <dbReference type="Proteomes" id="UP000729402"/>
    </source>
</evidence>
<dbReference type="Proteomes" id="UP000729402">
    <property type="component" value="Unassembled WGS sequence"/>
</dbReference>
<accession>A0A8J5R1A6</accession>
<dbReference type="EMBL" id="JAAALK010000289">
    <property type="protein sequence ID" value="KAG8048635.1"/>
    <property type="molecule type" value="Genomic_DNA"/>
</dbReference>
<organism evidence="1 2">
    <name type="scientific">Zizania palustris</name>
    <name type="common">Northern wild rice</name>
    <dbReference type="NCBI Taxonomy" id="103762"/>
    <lineage>
        <taxon>Eukaryota</taxon>
        <taxon>Viridiplantae</taxon>
        <taxon>Streptophyta</taxon>
        <taxon>Embryophyta</taxon>
        <taxon>Tracheophyta</taxon>
        <taxon>Spermatophyta</taxon>
        <taxon>Magnoliopsida</taxon>
        <taxon>Liliopsida</taxon>
        <taxon>Poales</taxon>
        <taxon>Poaceae</taxon>
        <taxon>BOP clade</taxon>
        <taxon>Oryzoideae</taxon>
        <taxon>Oryzeae</taxon>
        <taxon>Zizaniinae</taxon>
        <taxon>Zizania</taxon>
    </lineage>
</organism>
<comment type="caution">
    <text evidence="1">The sequence shown here is derived from an EMBL/GenBank/DDBJ whole genome shotgun (WGS) entry which is preliminary data.</text>
</comment>
<proteinExistence type="predicted"/>
<protein>
    <submittedName>
        <fullName evidence="1">Uncharacterized protein</fullName>
    </submittedName>
</protein>
<reference evidence="1" key="2">
    <citation type="submission" date="2021-02" db="EMBL/GenBank/DDBJ databases">
        <authorList>
            <person name="Kimball J.A."/>
            <person name="Haas M.W."/>
            <person name="Macchietto M."/>
            <person name="Kono T."/>
            <person name="Duquette J."/>
            <person name="Shao M."/>
        </authorList>
    </citation>
    <scope>NUCLEOTIDE SEQUENCE</scope>
    <source>
        <tissue evidence="1">Fresh leaf tissue</tissue>
    </source>
</reference>